<dbReference type="KEGG" id="cmos:111437601"/>
<dbReference type="GO" id="GO:0051026">
    <property type="term" value="P:chiasma assembly"/>
    <property type="evidence" value="ECO:0007669"/>
    <property type="project" value="TreeGrafter"/>
</dbReference>
<feature type="compositionally biased region" description="Polar residues" evidence="1">
    <location>
        <begin position="165"/>
        <end position="174"/>
    </location>
</feature>
<organism evidence="2 3">
    <name type="scientific">Cucurbita moschata</name>
    <name type="common">Winter crookneck squash</name>
    <name type="synonym">Cucurbita pepo var. moschata</name>
    <dbReference type="NCBI Taxonomy" id="3662"/>
    <lineage>
        <taxon>Eukaryota</taxon>
        <taxon>Viridiplantae</taxon>
        <taxon>Streptophyta</taxon>
        <taxon>Embryophyta</taxon>
        <taxon>Tracheophyta</taxon>
        <taxon>Spermatophyta</taxon>
        <taxon>Magnoliopsida</taxon>
        <taxon>eudicotyledons</taxon>
        <taxon>Gunneridae</taxon>
        <taxon>Pentapetalae</taxon>
        <taxon>rosids</taxon>
        <taxon>fabids</taxon>
        <taxon>Cucurbitales</taxon>
        <taxon>Cucurbitaceae</taxon>
        <taxon>Cucurbiteae</taxon>
        <taxon>Cucurbita</taxon>
    </lineage>
</organism>
<name>A0A6J1EZC6_CUCMO</name>
<protein>
    <submittedName>
        <fullName evidence="3">E3 ubiquitin-protein ligase CCNB1IP1 homolog</fullName>
    </submittedName>
</protein>
<dbReference type="PANTHER" id="PTHR47384:SF2">
    <property type="entry name" value="E3 UBIQUITIN-PROTEIN LIGASE CCNB1IP1 HOMOLOG"/>
    <property type="match status" value="1"/>
</dbReference>
<dbReference type="FunFam" id="3.30.40.10:FF:000405">
    <property type="entry name" value="E3 ubiquitin-protein ligase CCNB1IP1 homolog"/>
    <property type="match status" value="1"/>
</dbReference>
<dbReference type="GeneID" id="111437601"/>
<evidence type="ECO:0000313" key="2">
    <source>
        <dbReference type="Proteomes" id="UP000504609"/>
    </source>
</evidence>
<evidence type="ECO:0000313" key="3">
    <source>
        <dbReference type="RefSeq" id="XP_022931410.1"/>
    </source>
</evidence>
<proteinExistence type="predicted"/>
<dbReference type="InterPro" id="IPR055328">
    <property type="entry name" value="HEI10-like"/>
</dbReference>
<sequence>MKCNACWRELEGRAISTTCGHLLCTEDASKILSNDGACPIRDRVLSKSLMKPVDINPNDEWVNMVGRYISSDIAYRSVMFYIGQKELEMQYKMNRIVAQCRQKCEVIQAKFTEKLEQVHAAYQKMAKRCQMMEREMENLSKDKQELQEKFAEKSRAKRGHMAGKTSCSNGNGSWEQRSWSSLRVWKWSWQPLHDSTQLHFVPNQTTSALSSPSNVHIVRWKLVR</sequence>
<dbReference type="InterPro" id="IPR013083">
    <property type="entry name" value="Znf_RING/FYVE/PHD"/>
</dbReference>
<evidence type="ECO:0000256" key="1">
    <source>
        <dbReference type="SAM" id="MobiDB-lite"/>
    </source>
</evidence>
<dbReference type="Gene3D" id="3.30.40.10">
    <property type="entry name" value="Zinc/RING finger domain, C3HC4 (zinc finger)"/>
    <property type="match status" value="1"/>
</dbReference>
<dbReference type="AlphaFoldDB" id="A0A6J1EZC6"/>
<feature type="region of interest" description="Disordered" evidence="1">
    <location>
        <begin position="149"/>
        <end position="174"/>
    </location>
</feature>
<accession>A0A6J1EZC6</accession>
<keyword evidence="2" id="KW-1185">Reference proteome</keyword>
<dbReference type="RefSeq" id="XP_022931410.1">
    <property type="nucleotide sequence ID" value="XM_023075642.1"/>
</dbReference>
<gene>
    <name evidence="3" type="primary">LOC111437601</name>
</gene>
<dbReference type="Proteomes" id="UP000504609">
    <property type="component" value="Unplaced"/>
</dbReference>
<reference evidence="3" key="1">
    <citation type="submission" date="2025-08" db="UniProtKB">
        <authorList>
            <consortium name="RefSeq"/>
        </authorList>
    </citation>
    <scope>IDENTIFICATION</scope>
    <source>
        <tissue evidence="3">Young leaves</tissue>
    </source>
</reference>
<dbReference type="PANTHER" id="PTHR47384">
    <property type="entry name" value="E3 UBIQUITIN-PROTEIN LIGASE CCNB1IP1 HOMOLOG"/>
    <property type="match status" value="1"/>
</dbReference>